<dbReference type="Pfam" id="PF02837">
    <property type="entry name" value="Glyco_hydro_2_N"/>
    <property type="match status" value="1"/>
</dbReference>
<dbReference type="GO" id="GO:0005975">
    <property type="term" value="P:carbohydrate metabolic process"/>
    <property type="evidence" value="ECO:0007669"/>
    <property type="project" value="InterPro"/>
</dbReference>
<dbReference type="InterPro" id="IPR006102">
    <property type="entry name" value="Ig-like_GH2"/>
</dbReference>
<dbReference type="Pfam" id="PF00703">
    <property type="entry name" value="Glyco_hydro_2"/>
    <property type="match status" value="1"/>
</dbReference>
<comment type="function">
    <text evidence="1 12">Plays an important role in the degradation of dermatan and keratan sulfates.</text>
</comment>
<keyword evidence="11 12" id="KW-0326">Glycosidase</keyword>
<name>A0AA38HN63_9CUCU</name>
<comment type="subcellular location">
    <subcellularLocation>
        <location evidence="2">Lysosome</location>
    </subcellularLocation>
</comment>
<evidence type="ECO:0000256" key="9">
    <source>
        <dbReference type="ARBA" id="ARBA00023180"/>
    </source>
</evidence>
<dbReference type="PANTHER" id="PTHR10066:SF67">
    <property type="entry name" value="BETA-GLUCURONIDASE"/>
    <property type="match status" value="1"/>
</dbReference>
<accession>A0AA38HN63</accession>
<comment type="similarity">
    <text evidence="3 12">Belongs to the glycosyl hydrolase 2 family.</text>
</comment>
<keyword evidence="18" id="KW-1185">Reference proteome</keyword>
<evidence type="ECO:0000256" key="6">
    <source>
        <dbReference type="ARBA" id="ARBA00016205"/>
    </source>
</evidence>
<proteinExistence type="inferred from homology"/>
<feature type="domain" description="Glycoside hydrolase family 2 catalytic" evidence="15">
    <location>
        <begin position="317"/>
        <end position="610"/>
    </location>
</feature>
<evidence type="ECO:0000256" key="12">
    <source>
        <dbReference type="RuleBase" id="RU361154"/>
    </source>
</evidence>
<evidence type="ECO:0000256" key="7">
    <source>
        <dbReference type="ARBA" id="ARBA00022729"/>
    </source>
</evidence>
<dbReference type="GO" id="GO:0019391">
    <property type="term" value="P:glucuronoside catabolic process"/>
    <property type="evidence" value="ECO:0007669"/>
    <property type="project" value="TreeGrafter"/>
</dbReference>
<evidence type="ECO:0000256" key="4">
    <source>
        <dbReference type="ARBA" id="ARBA00011881"/>
    </source>
</evidence>
<feature type="signal peptide" evidence="13">
    <location>
        <begin position="1"/>
        <end position="20"/>
    </location>
</feature>
<dbReference type="PANTHER" id="PTHR10066">
    <property type="entry name" value="BETA-GLUCURONIDASE"/>
    <property type="match status" value="1"/>
</dbReference>
<evidence type="ECO:0000256" key="8">
    <source>
        <dbReference type="ARBA" id="ARBA00022801"/>
    </source>
</evidence>
<dbReference type="EC" id="3.2.1.31" evidence="5 12"/>
<dbReference type="PRINTS" id="PR00132">
    <property type="entry name" value="GLHYDRLASE2"/>
</dbReference>
<evidence type="ECO:0000313" key="17">
    <source>
        <dbReference type="EMBL" id="KAJ3640846.1"/>
    </source>
</evidence>
<dbReference type="Gene3D" id="2.60.120.260">
    <property type="entry name" value="Galactose-binding domain-like"/>
    <property type="match status" value="1"/>
</dbReference>
<dbReference type="SUPFAM" id="SSF51445">
    <property type="entry name" value="(Trans)glycosidases"/>
    <property type="match status" value="1"/>
</dbReference>
<dbReference type="SUPFAM" id="SSF49785">
    <property type="entry name" value="Galactose-binding domain-like"/>
    <property type="match status" value="1"/>
</dbReference>
<dbReference type="GO" id="GO:0030246">
    <property type="term" value="F:carbohydrate binding"/>
    <property type="evidence" value="ECO:0007669"/>
    <property type="project" value="TreeGrafter"/>
</dbReference>
<dbReference type="InterPro" id="IPR017853">
    <property type="entry name" value="GH"/>
</dbReference>
<evidence type="ECO:0000259" key="16">
    <source>
        <dbReference type="Pfam" id="PF02837"/>
    </source>
</evidence>
<evidence type="ECO:0000256" key="2">
    <source>
        <dbReference type="ARBA" id="ARBA00004371"/>
    </source>
</evidence>
<comment type="subunit">
    <text evidence="4 12">Homotetramer.</text>
</comment>
<dbReference type="FunFam" id="2.60.40.10:FF:000628">
    <property type="entry name" value="Beta-glucuronidase"/>
    <property type="match status" value="1"/>
</dbReference>
<evidence type="ECO:0000313" key="18">
    <source>
        <dbReference type="Proteomes" id="UP001168821"/>
    </source>
</evidence>
<keyword evidence="10 12" id="KW-0458">Lysosome</keyword>
<dbReference type="InterPro" id="IPR013783">
    <property type="entry name" value="Ig-like_fold"/>
</dbReference>
<dbReference type="SUPFAM" id="SSF49303">
    <property type="entry name" value="beta-Galactosidase/glucuronidase domain"/>
    <property type="match status" value="1"/>
</dbReference>
<organism evidence="17 18">
    <name type="scientific">Zophobas morio</name>
    <dbReference type="NCBI Taxonomy" id="2755281"/>
    <lineage>
        <taxon>Eukaryota</taxon>
        <taxon>Metazoa</taxon>
        <taxon>Ecdysozoa</taxon>
        <taxon>Arthropoda</taxon>
        <taxon>Hexapoda</taxon>
        <taxon>Insecta</taxon>
        <taxon>Pterygota</taxon>
        <taxon>Neoptera</taxon>
        <taxon>Endopterygota</taxon>
        <taxon>Coleoptera</taxon>
        <taxon>Polyphaga</taxon>
        <taxon>Cucujiformia</taxon>
        <taxon>Tenebrionidae</taxon>
        <taxon>Zophobas</taxon>
    </lineage>
</organism>
<feature type="chain" id="PRO_5041468260" description="Beta-glucuronidase" evidence="13">
    <location>
        <begin position="21"/>
        <end position="637"/>
    </location>
</feature>
<dbReference type="InterPro" id="IPR006104">
    <property type="entry name" value="Glyco_hydro_2_N"/>
</dbReference>
<dbReference type="Proteomes" id="UP001168821">
    <property type="component" value="Unassembled WGS sequence"/>
</dbReference>
<dbReference type="GO" id="GO:0005764">
    <property type="term" value="C:lysosome"/>
    <property type="evidence" value="ECO:0007669"/>
    <property type="project" value="UniProtKB-SubCell"/>
</dbReference>
<dbReference type="Gene3D" id="2.60.40.10">
    <property type="entry name" value="Immunoglobulins"/>
    <property type="match status" value="1"/>
</dbReference>
<dbReference type="Pfam" id="PF02836">
    <property type="entry name" value="Glyco_hydro_2_C"/>
    <property type="match status" value="1"/>
</dbReference>
<feature type="domain" description="Glycosyl hydrolases family 2 sugar binding" evidence="16">
    <location>
        <begin position="35"/>
        <end position="209"/>
    </location>
</feature>
<evidence type="ECO:0000256" key="1">
    <source>
        <dbReference type="ARBA" id="ARBA00003025"/>
    </source>
</evidence>
<evidence type="ECO:0000259" key="15">
    <source>
        <dbReference type="Pfam" id="PF02836"/>
    </source>
</evidence>
<reference evidence="17" key="1">
    <citation type="journal article" date="2023" name="G3 (Bethesda)">
        <title>Whole genome assemblies of Zophobas morio and Tenebrio molitor.</title>
        <authorList>
            <person name="Kaur S."/>
            <person name="Stinson S.A."/>
            <person name="diCenzo G.C."/>
        </authorList>
    </citation>
    <scope>NUCLEOTIDE SEQUENCE</scope>
    <source>
        <strain evidence="17">QUZm001</strain>
    </source>
</reference>
<comment type="activity regulation">
    <text evidence="12">Inhibited by L-aspartic acid.</text>
</comment>
<dbReference type="GO" id="GO:0005615">
    <property type="term" value="C:extracellular space"/>
    <property type="evidence" value="ECO:0007669"/>
    <property type="project" value="TreeGrafter"/>
</dbReference>
<evidence type="ECO:0000256" key="13">
    <source>
        <dbReference type="SAM" id="SignalP"/>
    </source>
</evidence>
<dbReference type="InterPro" id="IPR006103">
    <property type="entry name" value="Glyco_hydro_2_cat"/>
</dbReference>
<dbReference type="AlphaFoldDB" id="A0AA38HN63"/>
<evidence type="ECO:0000259" key="14">
    <source>
        <dbReference type="Pfam" id="PF00703"/>
    </source>
</evidence>
<protein>
    <recommendedName>
        <fullName evidence="6 12">Beta-glucuronidase</fullName>
        <ecNumber evidence="5 12">3.2.1.31</ecNumber>
    </recommendedName>
</protein>
<dbReference type="InterPro" id="IPR036156">
    <property type="entry name" value="Beta-gal/glucu_dom_sf"/>
</dbReference>
<dbReference type="InterPro" id="IPR008979">
    <property type="entry name" value="Galactose-bd-like_sf"/>
</dbReference>
<keyword evidence="8 12" id="KW-0378">Hydrolase</keyword>
<dbReference type="NCBIfam" id="NF007538">
    <property type="entry name" value="PRK10150.1"/>
    <property type="match status" value="1"/>
</dbReference>
<evidence type="ECO:0000256" key="11">
    <source>
        <dbReference type="ARBA" id="ARBA00023295"/>
    </source>
</evidence>
<keyword evidence="9" id="KW-0325">Glycoprotein</keyword>
<dbReference type="EMBL" id="JALNTZ010000009">
    <property type="protein sequence ID" value="KAJ3640846.1"/>
    <property type="molecule type" value="Genomic_DNA"/>
</dbReference>
<dbReference type="GO" id="GO:0004566">
    <property type="term" value="F:beta-glucuronidase activity"/>
    <property type="evidence" value="ECO:0007669"/>
    <property type="project" value="UniProtKB-EC"/>
</dbReference>
<dbReference type="FunFam" id="3.20.20.80:FF:000029">
    <property type="entry name" value="Beta-glucuronidase"/>
    <property type="match status" value="1"/>
</dbReference>
<keyword evidence="7 13" id="KW-0732">Signal</keyword>
<evidence type="ECO:0000256" key="5">
    <source>
        <dbReference type="ARBA" id="ARBA00012761"/>
    </source>
</evidence>
<dbReference type="Gene3D" id="3.20.20.80">
    <property type="entry name" value="Glycosidases"/>
    <property type="match status" value="1"/>
</dbReference>
<comment type="caution">
    <text evidence="17">The sequence shown here is derived from an EMBL/GenBank/DDBJ whole genome shotgun (WGS) entry which is preliminary data.</text>
</comment>
<sequence length="637" mass="72539">MSKEMLIVFVAISLLGGTECGILYPRASESRELVTLDGLWSFASTNDTNPFQGHVEKWYDIDFRATDDVEIRAMPVPASYNDVGTDSDLRDHVGPVWYQRKFYVPASWDGLKVWIRFSSVCRAAEVWVNGEPATTHDIGHLPFQADISSIVVYGGENTITVAVDNTLLEATIPQGIVTTLESGRVKQTYTFDFFNYAGIDRPVVLYTTPQTYIDDVTVITDIDGTNGFVNYSVVVEGSDTVTARVSLFDKTGNEVVSDTVLQGTLFVQSANLWWPYLMDPNPGYLYSLQIQLIDPSGTLIDKYSLPIGIRTITWDSKSVKINDKPIYLRGFGRHEDSDIKGKGLDLPLIIRDHNLIKWIGANSYRTSHYPYAEEIMDLADELGIMIIDESPSVNTENFTSELLENHKKSLTELIQRDKNRPGVIMWSASNEPQTEYEESEDYYRQIVDHIKSLDATRPVTVVNAQAPDDDHSGQFLDVACCNVYHGWYEEPGDLDVVVTEVVKVARRWNELHDIPVIMTEYGADTLEGFHYLPSYMWSEEFQNNLLSKYWQAFDQMRQEGFFVGEMIWNFADFRTDQSFIRLGGNKKGIFTRNRQPKASAHLLRKRYWALAQDLDNAEVPDDLEDYIYESTTLRDEL</sequence>
<evidence type="ECO:0000256" key="10">
    <source>
        <dbReference type="ARBA" id="ARBA00023228"/>
    </source>
</evidence>
<dbReference type="FunFam" id="2.60.120.260:FF:000027">
    <property type="entry name" value="Beta-glucuronidase"/>
    <property type="match status" value="1"/>
</dbReference>
<evidence type="ECO:0000256" key="3">
    <source>
        <dbReference type="ARBA" id="ARBA00007401"/>
    </source>
</evidence>
<dbReference type="PROSITE" id="PS00719">
    <property type="entry name" value="GLYCOSYL_HYDROL_F2_1"/>
    <property type="match status" value="1"/>
</dbReference>
<gene>
    <name evidence="17" type="ORF">Zmor_027382</name>
</gene>
<feature type="domain" description="Glycoside hydrolase family 2 immunoglobulin-like beta-sandwich" evidence="14">
    <location>
        <begin position="211"/>
        <end position="310"/>
    </location>
</feature>
<dbReference type="InterPro" id="IPR023230">
    <property type="entry name" value="Glyco_hydro_2_CS"/>
</dbReference>
<comment type="catalytic activity">
    <reaction evidence="12">
        <text>a beta-D-glucuronoside + H2O = D-glucuronate + an alcohol</text>
        <dbReference type="Rhea" id="RHEA:17633"/>
        <dbReference type="ChEBI" id="CHEBI:15377"/>
        <dbReference type="ChEBI" id="CHEBI:30879"/>
        <dbReference type="ChEBI" id="CHEBI:58720"/>
        <dbReference type="ChEBI" id="CHEBI:83411"/>
        <dbReference type="EC" id="3.2.1.31"/>
    </reaction>
</comment>
<dbReference type="InterPro" id="IPR006101">
    <property type="entry name" value="Glyco_hydro_2"/>
</dbReference>